<keyword evidence="2" id="KW-1185">Reference proteome</keyword>
<protein>
    <submittedName>
        <fullName evidence="1">Uncharacterized protein</fullName>
    </submittedName>
</protein>
<sequence>MGYDSSHVTGVLGIVDQTLISTGNHFLNANTLLIAA</sequence>
<reference evidence="1 2" key="1">
    <citation type="submission" date="2014-01" db="EMBL/GenBank/DDBJ databases">
        <authorList>
            <consortium name="DOE Joint Genome Institute"/>
            <person name="Anderson I."/>
            <person name="Huntemann M."/>
            <person name="Han J."/>
            <person name="Chen A."/>
            <person name="Kyrpides N."/>
            <person name="Mavromatis K."/>
            <person name="Markowitz V."/>
            <person name="Palaniappan K."/>
            <person name="Ivanova N."/>
            <person name="Schaumberg A."/>
            <person name="Pati A."/>
            <person name="Liolios K."/>
            <person name="Nordberg H.P."/>
            <person name="Cantor M.N."/>
            <person name="Hua S.X."/>
            <person name="Woyke T."/>
        </authorList>
    </citation>
    <scope>NUCLEOTIDE SEQUENCE [LARGE SCALE GENOMIC DNA]</scope>
    <source>
        <strain evidence="1 2">XH-48</strain>
        <plasmid evidence="2">1</plasmid>
    </source>
</reference>
<dbReference type="KEGG" id="hlr:HALLA_04395"/>
<dbReference type="AlphaFoldDB" id="W0JWN0"/>
<geneLocation type="plasmid" evidence="1">
    <name>unnamed</name>
</geneLocation>
<proteinExistence type="predicted"/>
<dbReference type="EMBL" id="CP007056">
    <property type="protein sequence ID" value="AHG01645.1"/>
    <property type="molecule type" value="Genomic_DNA"/>
</dbReference>
<name>W0JWN0_9EURY</name>
<dbReference type="HOGENOM" id="CLU_3353844_0_0_2"/>
<evidence type="ECO:0000313" key="1">
    <source>
        <dbReference type="EMBL" id="AHG01645.1"/>
    </source>
</evidence>
<organism evidence="1 2">
    <name type="scientific">Halostagnicola larsenii XH-48</name>
    <dbReference type="NCBI Taxonomy" id="797299"/>
    <lineage>
        <taxon>Archaea</taxon>
        <taxon>Methanobacteriati</taxon>
        <taxon>Methanobacteriota</taxon>
        <taxon>Stenosarchaea group</taxon>
        <taxon>Halobacteria</taxon>
        <taxon>Halobacteriales</taxon>
        <taxon>Natrialbaceae</taxon>
        <taxon>Halostagnicola</taxon>
    </lineage>
</organism>
<dbReference type="Proteomes" id="UP000019024">
    <property type="component" value="Plasmid unnamed"/>
</dbReference>
<accession>W0JWN0</accession>
<evidence type="ECO:0000313" key="2">
    <source>
        <dbReference type="Proteomes" id="UP000019024"/>
    </source>
</evidence>
<keyword evidence="1" id="KW-0614">Plasmid</keyword>
<gene>
    <name evidence="1" type="ORF">HALLA_04395</name>
</gene>